<evidence type="ECO:0000256" key="1">
    <source>
        <dbReference type="SAM" id="Phobius"/>
    </source>
</evidence>
<evidence type="ECO:0000313" key="3">
    <source>
        <dbReference type="Proteomes" id="UP001209681"/>
    </source>
</evidence>
<accession>A0ABT3N9S3</accession>
<evidence type="ECO:0008006" key="4">
    <source>
        <dbReference type="Google" id="ProtNLM"/>
    </source>
</evidence>
<name>A0ABT3N9S3_9BACT</name>
<sequence length="51" mass="5892">MDWERCFSKNFGSMEFFVVFFLARIFDAVAAISWFPVVSEKGRAALPLSRN</sequence>
<keyword evidence="3" id="KW-1185">Reference proteome</keyword>
<organism evidence="2 3">
    <name type="scientific">Desulfobotulus pelophilus</name>
    <dbReference type="NCBI Taxonomy" id="2823377"/>
    <lineage>
        <taxon>Bacteria</taxon>
        <taxon>Pseudomonadati</taxon>
        <taxon>Thermodesulfobacteriota</taxon>
        <taxon>Desulfobacteria</taxon>
        <taxon>Desulfobacterales</taxon>
        <taxon>Desulfobacteraceae</taxon>
        <taxon>Desulfobotulus</taxon>
    </lineage>
</organism>
<comment type="caution">
    <text evidence="2">The sequence shown here is derived from an EMBL/GenBank/DDBJ whole genome shotgun (WGS) entry which is preliminary data.</text>
</comment>
<proteinExistence type="predicted"/>
<dbReference type="RefSeq" id="WP_265425131.1">
    <property type="nucleotide sequence ID" value="NZ_JAPFPW010000009.1"/>
</dbReference>
<keyword evidence="1" id="KW-0812">Transmembrane</keyword>
<dbReference type="Proteomes" id="UP001209681">
    <property type="component" value="Unassembled WGS sequence"/>
</dbReference>
<keyword evidence="1" id="KW-0472">Membrane</keyword>
<evidence type="ECO:0000313" key="2">
    <source>
        <dbReference type="EMBL" id="MCW7754212.1"/>
    </source>
</evidence>
<reference evidence="2 3" key="1">
    <citation type="submission" date="2022-11" db="EMBL/GenBank/DDBJ databases">
        <title>Desulfobotulus tamanensis H1 sp. nov. - anaerobic, alkaliphilic, sulphate reducing bacterium isolated from terrestrial mud volcano.</title>
        <authorList>
            <person name="Frolova A."/>
            <person name="Merkel A.Y."/>
            <person name="Slobodkin A.I."/>
        </authorList>
    </citation>
    <scope>NUCLEOTIDE SEQUENCE [LARGE SCALE GENOMIC DNA]</scope>
    <source>
        <strain evidence="2 3">H1</strain>
    </source>
</reference>
<protein>
    <recommendedName>
        <fullName evidence="4">Transmembrane protein</fullName>
    </recommendedName>
</protein>
<dbReference type="EMBL" id="JAPFPW010000009">
    <property type="protein sequence ID" value="MCW7754212.1"/>
    <property type="molecule type" value="Genomic_DNA"/>
</dbReference>
<keyword evidence="1" id="KW-1133">Transmembrane helix</keyword>
<gene>
    <name evidence="2" type="ORF">OOT00_09455</name>
</gene>
<feature type="transmembrane region" description="Helical" evidence="1">
    <location>
        <begin position="16"/>
        <end position="38"/>
    </location>
</feature>